<gene>
    <name evidence="1" type="ORF">GPM918_LOCUS13689</name>
    <name evidence="2" type="ORF">OVA965_LOCUS15457</name>
    <name evidence="3" type="ORF">SRO942_LOCUS13689</name>
    <name evidence="4" type="ORF">TMI583_LOCUS15466</name>
</gene>
<accession>A0A814GQY2</accession>
<evidence type="ECO:0000313" key="3">
    <source>
        <dbReference type="EMBL" id="CAF3771176.1"/>
    </source>
</evidence>
<protein>
    <submittedName>
        <fullName evidence="1">Uncharacterized protein</fullName>
    </submittedName>
</protein>
<evidence type="ECO:0000313" key="5">
    <source>
        <dbReference type="Proteomes" id="UP000663829"/>
    </source>
</evidence>
<sequence length="711" mass="82822">MSSNSNHQLDVIIPSKEEALELDDEIVELLLSTKGGNITKITPVNNQHGRRFIVQFAQTESVDNLVTQSVLTFDDVKIKMKRTIKQIDKQRFILKILGDTKIDQRKIDLYVETLIGNNPYSIDDVTVNNKIEQIHLIKCEQDIDLIKLFESYANKSKLQNKEVKLVQIYETDMLDISFERLEEQQMLDKQYIIESSKDIVPTLFSSSLDEIFAFFVFDDKVSVEFIDSHALKRWMETNKVQSQYNIRVQPVLHAVENEIKEMNTNKQKPNIIPNELTPVEKSIVQPHTCRSSSNIEKSLIPKLQPDYSEITTASSMRKVEITFDSQFELITSHPTFQLEYKKFIRSYMEYIENDIEIHGYSVTCFVSDEFVILAPTDLLDNTKTFMEKFVIKELREPTLEQLDTLFRNKLPCAYRQLPDKKGYMVAAKRTIMDQLLQIRAPLNQSNLSTSNSRVESSSLSHPPSVLQPEFIPYPIESAQYCQFFNNDMFENRFKQYLRDTYMTKTNVKREHDHSPLKMKIMIELYGRYDDISSARTAIENLFTSLQTKVYNEQNVAEWIKVADSVHLIQDYLNRKGVICVCQRSKNGLNIHYFKHPQFGAEENQISDIINHGVFLFEIVTISSKSQTISKLAQKINEFYDKLQQRPDYNKAICCDKHETKVYLFGLAGIVPEIKDQFESIKDKYEPKLHKLQLEQNQVRIFTFDAVHTSKN</sequence>
<dbReference type="Proteomes" id="UP000681722">
    <property type="component" value="Unassembled WGS sequence"/>
</dbReference>
<evidence type="ECO:0000313" key="4">
    <source>
        <dbReference type="EMBL" id="CAF3788711.1"/>
    </source>
</evidence>
<dbReference type="EMBL" id="CAJOBA010006966">
    <property type="protein sequence ID" value="CAF3788711.1"/>
    <property type="molecule type" value="Genomic_DNA"/>
</dbReference>
<reference evidence="1" key="1">
    <citation type="submission" date="2021-02" db="EMBL/GenBank/DDBJ databases">
        <authorList>
            <person name="Nowell W R."/>
        </authorList>
    </citation>
    <scope>NUCLEOTIDE SEQUENCE</scope>
</reference>
<dbReference type="AlphaFoldDB" id="A0A814GQY2"/>
<comment type="caution">
    <text evidence="1">The sequence shown here is derived from an EMBL/GenBank/DDBJ whole genome shotgun (WGS) entry which is preliminary data.</text>
</comment>
<keyword evidence="5" id="KW-1185">Reference proteome</keyword>
<evidence type="ECO:0000313" key="1">
    <source>
        <dbReference type="EMBL" id="CAF0999724.1"/>
    </source>
</evidence>
<name>A0A814GQY2_9BILA</name>
<evidence type="ECO:0000313" key="2">
    <source>
        <dbReference type="EMBL" id="CAF1020040.1"/>
    </source>
</evidence>
<dbReference type="EMBL" id="CAJNOK010006955">
    <property type="protein sequence ID" value="CAF1020040.1"/>
    <property type="molecule type" value="Genomic_DNA"/>
</dbReference>
<dbReference type="Proteomes" id="UP000677228">
    <property type="component" value="Unassembled WGS sequence"/>
</dbReference>
<organism evidence="1 5">
    <name type="scientific">Didymodactylos carnosus</name>
    <dbReference type="NCBI Taxonomy" id="1234261"/>
    <lineage>
        <taxon>Eukaryota</taxon>
        <taxon>Metazoa</taxon>
        <taxon>Spiralia</taxon>
        <taxon>Gnathifera</taxon>
        <taxon>Rotifera</taxon>
        <taxon>Eurotatoria</taxon>
        <taxon>Bdelloidea</taxon>
        <taxon>Philodinida</taxon>
        <taxon>Philodinidae</taxon>
        <taxon>Didymodactylos</taxon>
    </lineage>
</organism>
<dbReference type="Proteomes" id="UP000682733">
    <property type="component" value="Unassembled WGS sequence"/>
</dbReference>
<dbReference type="EMBL" id="CAJOBC010003187">
    <property type="protein sequence ID" value="CAF3771176.1"/>
    <property type="molecule type" value="Genomic_DNA"/>
</dbReference>
<dbReference type="EMBL" id="CAJNOQ010003187">
    <property type="protein sequence ID" value="CAF0999724.1"/>
    <property type="molecule type" value="Genomic_DNA"/>
</dbReference>
<proteinExistence type="predicted"/>
<dbReference type="Proteomes" id="UP000663829">
    <property type="component" value="Unassembled WGS sequence"/>
</dbReference>